<comment type="catalytic activity">
    <reaction evidence="10">
        <text>uridine(54) in tRNA + (6R)-5,10-methylene-5,6,7,8-tetrahydrofolate + NADPH + H(+) = 5-methyluridine(54) in tRNA + (6S)-5,6,7,8-tetrahydrofolate + NADP(+)</text>
        <dbReference type="Rhea" id="RHEA:62372"/>
        <dbReference type="Rhea" id="RHEA-COMP:10167"/>
        <dbReference type="Rhea" id="RHEA-COMP:10193"/>
        <dbReference type="ChEBI" id="CHEBI:15378"/>
        <dbReference type="ChEBI" id="CHEBI:15636"/>
        <dbReference type="ChEBI" id="CHEBI:57453"/>
        <dbReference type="ChEBI" id="CHEBI:57783"/>
        <dbReference type="ChEBI" id="CHEBI:58349"/>
        <dbReference type="ChEBI" id="CHEBI:65315"/>
        <dbReference type="ChEBI" id="CHEBI:74447"/>
        <dbReference type="EC" id="2.1.1.74"/>
    </reaction>
</comment>
<evidence type="ECO:0000256" key="4">
    <source>
        <dbReference type="ARBA" id="ARBA00022630"/>
    </source>
</evidence>
<keyword evidence="8 10" id="KW-0521">NADP</keyword>
<dbReference type="NCBIfam" id="NF003739">
    <property type="entry name" value="PRK05335.1"/>
    <property type="match status" value="1"/>
</dbReference>
<comment type="cofactor">
    <cofactor evidence="1 10">
        <name>FAD</name>
        <dbReference type="ChEBI" id="CHEBI:57692"/>
    </cofactor>
</comment>
<protein>
    <recommendedName>
        <fullName evidence="10">Methylenetetrahydrofolate--tRNA-(uracil-5-)-methyltransferase TrmFO</fullName>
        <ecNumber evidence="10">2.1.1.74</ecNumber>
    </recommendedName>
    <alternativeName>
        <fullName evidence="10">Folate-dependent tRNA (uracil-5-)-methyltransferase</fullName>
    </alternativeName>
    <alternativeName>
        <fullName evidence="10">Folate-dependent tRNA(M-5-U54)-methyltransferase</fullName>
    </alternativeName>
</protein>
<proteinExistence type="inferred from homology"/>
<comment type="function">
    <text evidence="10">Catalyzes the folate-dependent formation of 5-methyl-uridine at position 54 (M-5-U54) in all tRNAs.</text>
</comment>
<evidence type="ECO:0000256" key="2">
    <source>
        <dbReference type="ARBA" id="ARBA00022490"/>
    </source>
</evidence>
<evidence type="ECO:0000256" key="7">
    <source>
        <dbReference type="ARBA" id="ARBA00022827"/>
    </source>
</evidence>
<keyword evidence="7 10" id="KW-0274">FAD</keyword>
<keyword evidence="3 10" id="KW-0489">Methyltransferase</keyword>
<comment type="subcellular location">
    <subcellularLocation>
        <location evidence="10">Cytoplasm</location>
    </subcellularLocation>
</comment>
<dbReference type="GO" id="GO:0050660">
    <property type="term" value="F:flavin adenine dinucleotide binding"/>
    <property type="evidence" value="ECO:0007669"/>
    <property type="project" value="UniProtKB-UniRule"/>
</dbReference>
<keyword evidence="6 10" id="KW-0819">tRNA processing</keyword>
<reference evidence="12" key="1">
    <citation type="journal article" date="2020" name="mSystems">
        <title>Genome- and Community-Level Interaction Insights into Carbon Utilization and Element Cycling Functions of Hydrothermarchaeota in Hydrothermal Sediment.</title>
        <authorList>
            <person name="Zhou Z."/>
            <person name="Liu Y."/>
            <person name="Xu W."/>
            <person name="Pan J."/>
            <person name="Luo Z.H."/>
            <person name="Li M."/>
        </authorList>
    </citation>
    <scope>NUCLEOTIDE SEQUENCE [LARGE SCALE GENOMIC DNA]</scope>
    <source>
        <strain evidence="12">SpSt-102</strain>
    </source>
</reference>
<sequence>MEIVVIGAGLAGVEAANAITKFGLKVKLFEMKPKKFSPAHKMETFAELVCSNSLKSKLLTNASGLLKEEMKVFGSLVMEAARATSVEAGQALAVDRYKFSEYITQKIKQNELIEVIHEEVTEVPKDKIVVICTGPLTTESLLSDISKLCESKNLYFFDAAAPIVLKDSIDFSKAFFASRYNKGSNDYINCPMTKEEYERFYWELVNAEVIEVKDFEKDLLFEGCMPIEEMARRGIDTMRFGPLKPVGIIDPKTGKMPYAVVQLRKDTQDGKLYNMVGFQTRLKWGEQKRVFRLIPGLENAEFVRYGVMHKNSYINSPEVLTKHLFLKKYPNIFFAGQITGVEGYLESAATGIIAGINAAMQVLGKEPVSLPPSTCIGALIEYITTPKKDFQPMNANYGIISIDEKIAKIKDKEKRKLLIAQKSLEICKEISDKIFKF</sequence>
<dbReference type="PANTHER" id="PTHR11806">
    <property type="entry name" value="GLUCOSE INHIBITED DIVISION PROTEIN A"/>
    <property type="match status" value="1"/>
</dbReference>
<dbReference type="InterPro" id="IPR040131">
    <property type="entry name" value="MnmG_N"/>
</dbReference>
<comment type="similarity">
    <text evidence="10">Belongs to the MnmG family. TrmFO subfamily.</text>
</comment>
<evidence type="ECO:0000256" key="10">
    <source>
        <dbReference type="HAMAP-Rule" id="MF_01037"/>
    </source>
</evidence>
<evidence type="ECO:0000259" key="11">
    <source>
        <dbReference type="Pfam" id="PF01134"/>
    </source>
</evidence>
<organism evidence="12">
    <name type="scientific">Caldicellulosiruptor owensensis</name>
    <dbReference type="NCBI Taxonomy" id="55205"/>
    <lineage>
        <taxon>Bacteria</taxon>
        <taxon>Bacillati</taxon>
        <taxon>Bacillota</taxon>
        <taxon>Bacillota incertae sedis</taxon>
        <taxon>Caldicellulosiruptorales</taxon>
        <taxon>Caldicellulosiruptoraceae</taxon>
        <taxon>Caldicellulosiruptor</taxon>
    </lineage>
</organism>
<dbReference type="Pfam" id="PF01134">
    <property type="entry name" value="GIDA"/>
    <property type="match status" value="1"/>
</dbReference>
<dbReference type="Gene3D" id="3.50.50.60">
    <property type="entry name" value="FAD/NAD(P)-binding domain"/>
    <property type="match status" value="2"/>
</dbReference>
<comment type="catalytic activity">
    <reaction evidence="10">
        <text>uridine(54) in tRNA + (6R)-5,10-methylene-5,6,7,8-tetrahydrofolate + NADH + H(+) = 5-methyluridine(54) in tRNA + (6S)-5,6,7,8-tetrahydrofolate + NAD(+)</text>
        <dbReference type="Rhea" id="RHEA:16873"/>
        <dbReference type="Rhea" id="RHEA-COMP:10167"/>
        <dbReference type="Rhea" id="RHEA-COMP:10193"/>
        <dbReference type="ChEBI" id="CHEBI:15378"/>
        <dbReference type="ChEBI" id="CHEBI:15636"/>
        <dbReference type="ChEBI" id="CHEBI:57453"/>
        <dbReference type="ChEBI" id="CHEBI:57540"/>
        <dbReference type="ChEBI" id="CHEBI:57945"/>
        <dbReference type="ChEBI" id="CHEBI:65315"/>
        <dbReference type="ChEBI" id="CHEBI:74447"/>
        <dbReference type="EC" id="2.1.1.74"/>
    </reaction>
</comment>
<evidence type="ECO:0000256" key="3">
    <source>
        <dbReference type="ARBA" id="ARBA00022603"/>
    </source>
</evidence>
<keyword evidence="5 10" id="KW-0808">Transferase</keyword>
<dbReference type="PANTHER" id="PTHR11806:SF2">
    <property type="entry name" value="METHYLENETETRAHYDROFOLATE--TRNA-(URACIL-5-)-METHYLTRANSFERASE TRMFO"/>
    <property type="match status" value="1"/>
</dbReference>
<dbReference type="GO" id="GO:0047151">
    <property type="term" value="F:tRNA (uracil(54)-C5)-methyltransferase activity, 5,10-methylenetetrahydrofolate-dependent"/>
    <property type="evidence" value="ECO:0007669"/>
    <property type="project" value="UniProtKB-UniRule"/>
</dbReference>
<dbReference type="AlphaFoldDB" id="A0A7C5V1T7"/>
<gene>
    <name evidence="10" type="primary">trmFO</name>
    <name evidence="12" type="ORF">ENL71_07635</name>
</gene>
<feature type="binding site" evidence="10">
    <location>
        <begin position="7"/>
        <end position="12"/>
    </location>
    <ligand>
        <name>FAD</name>
        <dbReference type="ChEBI" id="CHEBI:57692"/>
    </ligand>
</feature>
<evidence type="ECO:0000256" key="9">
    <source>
        <dbReference type="ARBA" id="ARBA00023027"/>
    </source>
</evidence>
<dbReference type="InterPro" id="IPR002218">
    <property type="entry name" value="MnmG-rel"/>
</dbReference>
<accession>A0A7C5V1T7</accession>
<dbReference type="InterPro" id="IPR020595">
    <property type="entry name" value="MnmG-rel_CS"/>
</dbReference>
<feature type="domain" description="MnmG N-terminal" evidence="11">
    <location>
        <begin position="3"/>
        <end position="366"/>
    </location>
</feature>
<dbReference type="InterPro" id="IPR004417">
    <property type="entry name" value="TrmFO"/>
</dbReference>
<evidence type="ECO:0000256" key="8">
    <source>
        <dbReference type="ARBA" id="ARBA00022857"/>
    </source>
</evidence>
<dbReference type="EC" id="2.1.1.74" evidence="10"/>
<dbReference type="SUPFAM" id="SSF51905">
    <property type="entry name" value="FAD/NAD(P)-binding domain"/>
    <property type="match status" value="1"/>
</dbReference>
<dbReference type="GO" id="GO:0030488">
    <property type="term" value="P:tRNA methylation"/>
    <property type="evidence" value="ECO:0007669"/>
    <property type="project" value="TreeGrafter"/>
</dbReference>
<dbReference type="NCBIfam" id="TIGR00137">
    <property type="entry name" value="gid_trmFO"/>
    <property type="match status" value="1"/>
</dbReference>
<dbReference type="PROSITE" id="PS01281">
    <property type="entry name" value="GIDA_2"/>
    <property type="match status" value="1"/>
</dbReference>
<dbReference type="GO" id="GO:0002098">
    <property type="term" value="P:tRNA wobble uridine modification"/>
    <property type="evidence" value="ECO:0007669"/>
    <property type="project" value="TreeGrafter"/>
</dbReference>
<dbReference type="HAMAP" id="MF_01037">
    <property type="entry name" value="TrmFO"/>
    <property type="match status" value="1"/>
</dbReference>
<keyword evidence="4 10" id="KW-0285">Flavoprotein</keyword>
<evidence type="ECO:0000313" key="12">
    <source>
        <dbReference type="EMBL" id="HHS02344.1"/>
    </source>
</evidence>
<name>A0A7C5V1T7_9FIRM</name>
<keyword evidence="2 10" id="KW-0963">Cytoplasm</keyword>
<dbReference type="InterPro" id="IPR036188">
    <property type="entry name" value="FAD/NAD-bd_sf"/>
</dbReference>
<dbReference type="EMBL" id="DRUZ01000096">
    <property type="protein sequence ID" value="HHS02344.1"/>
    <property type="molecule type" value="Genomic_DNA"/>
</dbReference>
<evidence type="ECO:0000256" key="1">
    <source>
        <dbReference type="ARBA" id="ARBA00001974"/>
    </source>
</evidence>
<comment type="caution">
    <text evidence="12">The sequence shown here is derived from an EMBL/GenBank/DDBJ whole genome shotgun (WGS) entry which is preliminary data.</text>
</comment>
<evidence type="ECO:0000256" key="5">
    <source>
        <dbReference type="ARBA" id="ARBA00022679"/>
    </source>
</evidence>
<evidence type="ECO:0000256" key="6">
    <source>
        <dbReference type="ARBA" id="ARBA00022694"/>
    </source>
</evidence>
<keyword evidence="9 10" id="KW-0520">NAD</keyword>
<dbReference type="GO" id="GO:0005829">
    <property type="term" value="C:cytosol"/>
    <property type="evidence" value="ECO:0007669"/>
    <property type="project" value="TreeGrafter"/>
</dbReference>